<evidence type="ECO:0000259" key="2">
    <source>
        <dbReference type="Pfam" id="PF17667"/>
    </source>
</evidence>
<dbReference type="Proteomes" id="UP000059188">
    <property type="component" value="Unassembled WGS sequence"/>
</dbReference>
<name>A0A0B7FFM0_THACB</name>
<proteinExistence type="predicted"/>
<keyword evidence="4" id="KW-1185">Reference proteome</keyword>
<dbReference type="PANTHER" id="PTHR38248:SF2">
    <property type="entry name" value="FUNK1 11"/>
    <property type="match status" value="1"/>
</dbReference>
<feature type="compositionally biased region" description="Basic and acidic residues" evidence="1">
    <location>
        <begin position="561"/>
        <end position="579"/>
    </location>
</feature>
<feature type="compositionally biased region" description="Basic residues" evidence="1">
    <location>
        <begin position="306"/>
        <end position="324"/>
    </location>
</feature>
<feature type="region of interest" description="Disordered" evidence="1">
    <location>
        <begin position="551"/>
        <end position="612"/>
    </location>
</feature>
<gene>
    <name evidence="3" type="ORF">RSOLAG1IB_12021</name>
</gene>
<dbReference type="AlphaFoldDB" id="A0A0B7FFM0"/>
<feature type="domain" description="Fungal-type protein kinase" evidence="2">
    <location>
        <begin position="612"/>
        <end position="656"/>
    </location>
</feature>
<dbReference type="EMBL" id="LN679356">
    <property type="protein sequence ID" value="CEL56831.1"/>
    <property type="molecule type" value="Genomic_DNA"/>
</dbReference>
<dbReference type="InterPro" id="IPR040976">
    <property type="entry name" value="Pkinase_fungal"/>
</dbReference>
<dbReference type="OrthoDB" id="2747778at2759"/>
<sequence length="769" mass="87522">MELQLEDELRDVIFHDAKFIDHFLAGDNDKLTKVVKHCRKQDQQLKRKKKWSIPERVSDEKELYAPVLKVLNTIKKAVDDVHGFPEALVPSLEDVEPEVIIDNHKYPINSDLANTQLIKPDLVLFQDAQRHWENVRLPIEIKRLPGHHKVGMKQLSRYARAVFAHQLHRRHLYGLIVCGREATFVRFDRAGILYSGRIDIVEQSEVFTRAFASLLMLDRVDEGLDPAFKFSRNSKGRLVYYIDLPESEVDKLSGELPPDKELASTSSQRMRRFEVIERLCHRESICGRATIVLRIREVVERQQQTKAKKSGKGKGKGKGRRRATKKAEPREYALKLMWRDPDRDSEGDVLEKVHGMFGLAQHAGHWDVPGRSLSATAAGDNTKCVDKTVEVEGLEVCDRLRDISILVPDEDKGEEELEEVDTTEHHPTSHVRPLRIYSYVLMSSVGIPLWQAESAEQFMTAVLDAILGYWGLFNLGIMHRDVSNGNVMMMKEGQAYDRRRWKEERRSSIGSQIRALVESEDLLCQVLNELGHRDPTGMLSDFDLHARHSSLPNPANLARPTRADEVHAGAVRSRDEDLSNARGTKRRKGNSAHKVSTEQTDAVDDNQGDRKKRRVIDYRTGTPAFMAVKVLQVEPGDPYHHSLIYDLESFFWLILWSAAAHLDNAESRPTLQAQKILDAMNQHTLESIWAWKTAQLGLCAGEPGTVKQRLEQLGNTWGSSSLFRDVIIKLGRFFNTALNMKTRGKLESAPGKTILKVVDIIRAALKTNR</sequence>
<reference evidence="3 4" key="1">
    <citation type="submission" date="2014-11" db="EMBL/GenBank/DDBJ databases">
        <authorList>
            <person name="Wibberg Daniel"/>
        </authorList>
    </citation>
    <scope>NUCLEOTIDE SEQUENCE [LARGE SCALE GENOMIC DNA]</scope>
    <source>
        <strain evidence="3">Rhizoctonia solani AG1-IB 7/3/14</strain>
    </source>
</reference>
<organism evidence="3 4">
    <name type="scientific">Thanatephorus cucumeris (strain AG1-IB / isolate 7/3/14)</name>
    <name type="common">Lettuce bottom rot fungus</name>
    <name type="synonym">Rhizoctonia solani</name>
    <dbReference type="NCBI Taxonomy" id="1108050"/>
    <lineage>
        <taxon>Eukaryota</taxon>
        <taxon>Fungi</taxon>
        <taxon>Dikarya</taxon>
        <taxon>Basidiomycota</taxon>
        <taxon>Agaricomycotina</taxon>
        <taxon>Agaricomycetes</taxon>
        <taxon>Cantharellales</taxon>
        <taxon>Ceratobasidiaceae</taxon>
        <taxon>Rhizoctonia</taxon>
        <taxon>Rhizoctonia solani AG-1</taxon>
    </lineage>
</organism>
<dbReference type="Pfam" id="PF17667">
    <property type="entry name" value="Pkinase_fungal"/>
    <property type="match status" value="2"/>
</dbReference>
<feature type="region of interest" description="Disordered" evidence="1">
    <location>
        <begin position="303"/>
        <end position="327"/>
    </location>
</feature>
<accession>A0A0B7FFM0</accession>
<evidence type="ECO:0000313" key="4">
    <source>
        <dbReference type="Proteomes" id="UP000059188"/>
    </source>
</evidence>
<dbReference type="PANTHER" id="PTHR38248">
    <property type="entry name" value="FUNK1 6"/>
    <property type="match status" value="1"/>
</dbReference>
<evidence type="ECO:0000256" key="1">
    <source>
        <dbReference type="SAM" id="MobiDB-lite"/>
    </source>
</evidence>
<protein>
    <submittedName>
        <fullName evidence="3">GD12631 gene product from transcript GD12631-RA</fullName>
    </submittedName>
</protein>
<evidence type="ECO:0000313" key="3">
    <source>
        <dbReference type="EMBL" id="CEL56831.1"/>
    </source>
</evidence>
<feature type="domain" description="Fungal-type protein kinase" evidence="2">
    <location>
        <begin position="126"/>
        <end position="495"/>
    </location>
</feature>